<evidence type="ECO:0000313" key="2">
    <source>
        <dbReference type="Proteomes" id="UP000460298"/>
    </source>
</evidence>
<proteinExistence type="predicted"/>
<evidence type="ECO:0000313" key="1">
    <source>
        <dbReference type="EMBL" id="KAB2930578.1"/>
    </source>
</evidence>
<accession>A0A833H095</accession>
<organism evidence="1 2">
    <name type="scientific">Leptonema illini</name>
    <dbReference type="NCBI Taxonomy" id="183"/>
    <lineage>
        <taxon>Bacteria</taxon>
        <taxon>Pseudomonadati</taxon>
        <taxon>Spirochaetota</taxon>
        <taxon>Spirochaetia</taxon>
        <taxon>Leptospirales</taxon>
        <taxon>Leptospiraceae</taxon>
        <taxon>Leptonema</taxon>
    </lineage>
</organism>
<gene>
    <name evidence="1" type="ORF">F9K24_16175</name>
</gene>
<comment type="caution">
    <text evidence="1">The sequence shown here is derived from an EMBL/GenBank/DDBJ whole genome shotgun (WGS) entry which is preliminary data.</text>
</comment>
<dbReference type="Proteomes" id="UP000460298">
    <property type="component" value="Unassembled WGS sequence"/>
</dbReference>
<dbReference type="AlphaFoldDB" id="A0A833H095"/>
<name>A0A833H095_9LEPT</name>
<sequence length="70" mass="8128">MEEVRWEQIVERWRALSPEEQLRIRLSRIPRRVARSMAFEGEPVDERMLEAELGKRYGGIASASSNRGGK</sequence>
<dbReference type="EMBL" id="WBUI01000019">
    <property type="protein sequence ID" value="KAB2930578.1"/>
    <property type="molecule type" value="Genomic_DNA"/>
</dbReference>
<protein>
    <submittedName>
        <fullName evidence="1">Uncharacterized protein</fullName>
    </submittedName>
</protein>
<reference evidence="1 2" key="1">
    <citation type="submission" date="2019-10" db="EMBL/GenBank/DDBJ databases">
        <title>Extracellular Electron Transfer in a Candidatus Methanoperedens spp. Enrichment Culture.</title>
        <authorList>
            <person name="Berger S."/>
            <person name="Rangel Shaw D."/>
            <person name="Berben T."/>
            <person name="In 'T Zandt M."/>
            <person name="Frank J."/>
            <person name="Reimann J."/>
            <person name="Jetten M.S.M."/>
            <person name="Welte C.U."/>
        </authorList>
    </citation>
    <scope>NUCLEOTIDE SEQUENCE [LARGE SCALE GENOMIC DNA]</scope>
    <source>
        <strain evidence="1">SB12</strain>
    </source>
</reference>